<reference evidence="4 5" key="1">
    <citation type="submission" date="2017-08" db="EMBL/GenBank/DDBJ databases">
        <title>Infants hospitalized years apart are colonized by the same room-sourced microbial strains.</title>
        <authorList>
            <person name="Brooks B."/>
            <person name="Olm M.R."/>
            <person name="Firek B.A."/>
            <person name="Baker R."/>
            <person name="Thomas B.C."/>
            <person name="Morowitz M.J."/>
            <person name="Banfield J.F."/>
        </authorList>
    </citation>
    <scope>NUCLEOTIDE SEQUENCE [LARGE SCALE GENOMIC DNA]</scope>
    <source>
        <strain evidence="4">S2_005_003_R2_47</strain>
    </source>
</reference>
<dbReference type="Pfam" id="PF00156">
    <property type="entry name" value="Pribosyltran"/>
    <property type="match status" value="1"/>
</dbReference>
<dbReference type="Gene3D" id="3.40.50.2020">
    <property type="match status" value="1"/>
</dbReference>
<dbReference type="Proteomes" id="UP000248597">
    <property type="component" value="Unassembled WGS sequence"/>
</dbReference>
<keyword evidence="1 4" id="KW-0328">Glycosyltransferase</keyword>
<protein>
    <submittedName>
        <fullName evidence="4">Hypoxanthine phosphoribosyltransferase</fullName>
    </submittedName>
</protein>
<keyword evidence="2 4" id="KW-0808">Transferase</keyword>
<dbReference type="SUPFAM" id="SSF53271">
    <property type="entry name" value="PRTase-like"/>
    <property type="match status" value="1"/>
</dbReference>
<gene>
    <name evidence="4" type="ORF">DI569_03845</name>
</gene>
<proteinExistence type="predicted"/>
<evidence type="ECO:0000313" key="5">
    <source>
        <dbReference type="Proteomes" id="UP000248597"/>
    </source>
</evidence>
<accession>A0A2W5L3C3</accession>
<feature type="domain" description="Phosphoribosyltransferase" evidence="3">
    <location>
        <begin position="22"/>
        <end position="155"/>
    </location>
</feature>
<evidence type="ECO:0000256" key="1">
    <source>
        <dbReference type="ARBA" id="ARBA00022676"/>
    </source>
</evidence>
<evidence type="ECO:0000259" key="3">
    <source>
        <dbReference type="Pfam" id="PF00156"/>
    </source>
</evidence>
<dbReference type="InterPro" id="IPR000836">
    <property type="entry name" value="PRTase_dom"/>
</dbReference>
<dbReference type="PANTHER" id="PTHR43363:SF1">
    <property type="entry name" value="HYPOXANTHINE-GUANINE PHOSPHORIBOSYLTRANSFERASE"/>
    <property type="match status" value="1"/>
</dbReference>
<dbReference type="InterPro" id="IPR029057">
    <property type="entry name" value="PRTase-like"/>
</dbReference>
<name>A0A2W5L3C3_SPHMC</name>
<dbReference type="AlphaFoldDB" id="A0A2W5L3C3"/>
<dbReference type="GO" id="GO:0016757">
    <property type="term" value="F:glycosyltransferase activity"/>
    <property type="evidence" value="ECO:0007669"/>
    <property type="project" value="UniProtKB-KW"/>
</dbReference>
<dbReference type="EMBL" id="QFPJ01000006">
    <property type="protein sequence ID" value="PZQ23686.1"/>
    <property type="molecule type" value="Genomic_DNA"/>
</dbReference>
<evidence type="ECO:0000313" key="4">
    <source>
        <dbReference type="EMBL" id="PZQ23686.1"/>
    </source>
</evidence>
<evidence type="ECO:0000256" key="2">
    <source>
        <dbReference type="ARBA" id="ARBA00022679"/>
    </source>
</evidence>
<sequence>MTTDKIFISANDLLADSLRLGMQVIDSGFRPTHLVGIWRGGAPVGIAVQELLDYHGLHCDHIAIRTSSYHGIDRQDPEVKVFALGYLIDTLDPDDRLLIIDDVFDSGRSIRAFIAELQARCRHNMPRDIRIATVWYKPRRNITDLVPDFFVHETDRWLIFPHEIDGLTIEEIRLYKPEAAIILRDGEAEEAVSHG</sequence>
<dbReference type="CDD" id="cd06223">
    <property type="entry name" value="PRTases_typeI"/>
    <property type="match status" value="1"/>
</dbReference>
<organism evidence="4 5">
    <name type="scientific">Sphingopyxis macrogoltabida</name>
    <name type="common">Sphingomonas macrogoltabidus</name>
    <dbReference type="NCBI Taxonomy" id="33050"/>
    <lineage>
        <taxon>Bacteria</taxon>
        <taxon>Pseudomonadati</taxon>
        <taxon>Pseudomonadota</taxon>
        <taxon>Alphaproteobacteria</taxon>
        <taxon>Sphingomonadales</taxon>
        <taxon>Sphingomonadaceae</taxon>
        <taxon>Sphingopyxis</taxon>
    </lineage>
</organism>
<comment type="caution">
    <text evidence="4">The sequence shown here is derived from an EMBL/GenBank/DDBJ whole genome shotgun (WGS) entry which is preliminary data.</text>
</comment>
<dbReference type="PANTHER" id="PTHR43363">
    <property type="entry name" value="HYPOXANTHINE PHOSPHORIBOSYLTRANSFERASE"/>
    <property type="match status" value="1"/>
</dbReference>